<gene>
    <name evidence="2" type="ORF">Tfer_3260</name>
</gene>
<keyword evidence="3" id="KW-1185">Reference proteome</keyword>
<dbReference type="Proteomes" id="UP000037175">
    <property type="component" value="Unassembled WGS sequence"/>
</dbReference>
<name>A0A0L6VXZ8_9FIRM</name>
<sequence>MAEKQSYPRIPASNWWTLRSQFQKTLPTVVTASYLKSLLNLTNEKGAANLLSPLKQMGLIDDDNKPTQRANDWRSDAKYEDTCREILKDVYPQELLDLFPGPEIDKKAVADWFMHTAALGKSAAEFTAATFILLNQPLSAMVEEKVKKPKTQSAKAKANGTNQPKSRVAVTSNIETSVPVTSTVVPGITTPSAIPTPNQTLNPSLHIDLQIHISPEATPEQIDTIFASIAKHLYAK</sequence>
<dbReference type="EMBL" id="LGTE01000044">
    <property type="protein sequence ID" value="KNZ68207.1"/>
    <property type="molecule type" value="Genomic_DNA"/>
</dbReference>
<organism evidence="2 3">
    <name type="scientific">Thermincola ferriacetica</name>
    <dbReference type="NCBI Taxonomy" id="281456"/>
    <lineage>
        <taxon>Bacteria</taxon>
        <taxon>Bacillati</taxon>
        <taxon>Bacillota</taxon>
        <taxon>Clostridia</taxon>
        <taxon>Eubacteriales</taxon>
        <taxon>Thermincolaceae</taxon>
        <taxon>Thermincola</taxon>
    </lineage>
</organism>
<dbReference type="AlphaFoldDB" id="A0A0L6VXZ8"/>
<feature type="region of interest" description="Disordered" evidence="1">
    <location>
        <begin position="150"/>
        <end position="169"/>
    </location>
</feature>
<evidence type="ECO:0000256" key="1">
    <source>
        <dbReference type="SAM" id="MobiDB-lite"/>
    </source>
</evidence>
<comment type="caution">
    <text evidence="2">The sequence shown here is derived from an EMBL/GenBank/DDBJ whole genome shotgun (WGS) entry which is preliminary data.</text>
</comment>
<evidence type="ECO:0008006" key="4">
    <source>
        <dbReference type="Google" id="ProtNLM"/>
    </source>
</evidence>
<reference evidence="3" key="1">
    <citation type="submission" date="2015-07" db="EMBL/GenBank/DDBJ databases">
        <title>Complete Genome of Thermincola ferriacetica strain Z-0001T.</title>
        <authorList>
            <person name="Lusk B."/>
            <person name="Badalamenti J.P."/>
            <person name="Parameswaran P."/>
            <person name="Bond D.R."/>
            <person name="Torres C.I."/>
        </authorList>
    </citation>
    <scope>NUCLEOTIDE SEQUENCE [LARGE SCALE GENOMIC DNA]</scope>
    <source>
        <strain evidence="3">Z-0001</strain>
    </source>
</reference>
<dbReference type="RefSeq" id="WP_052219165.1">
    <property type="nucleotide sequence ID" value="NZ_LGTE01000044.1"/>
</dbReference>
<dbReference type="Pfam" id="PF17278">
    <property type="entry name" value="DUF5343"/>
    <property type="match status" value="1"/>
</dbReference>
<protein>
    <recommendedName>
        <fullName evidence="4">DUF5343 domain-containing protein</fullName>
    </recommendedName>
</protein>
<feature type="compositionally biased region" description="Polar residues" evidence="1">
    <location>
        <begin position="151"/>
        <end position="169"/>
    </location>
</feature>
<evidence type="ECO:0000313" key="3">
    <source>
        <dbReference type="Proteomes" id="UP000037175"/>
    </source>
</evidence>
<evidence type="ECO:0000313" key="2">
    <source>
        <dbReference type="EMBL" id="KNZ68207.1"/>
    </source>
</evidence>
<accession>A0A0L6VXZ8</accession>
<dbReference type="InterPro" id="IPR035235">
    <property type="entry name" value="DUF5343"/>
</dbReference>
<proteinExistence type="predicted"/>